<dbReference type="GO" id="GO:0006813">
    <property type="term" value="P:potassium ion transport"/>
    <property type="evidence" value="ECO:0007669"/>
    <property type="project" value="InterPro"/>
</dbReference>
<evidence type="ECO:0000259" key="3">
    <source>
        <dbReference type="PROSITE" id="PS51201"/>
    </source>
</evidence>
<dbReference type="Pfam" id="PF02254">
    <property type="entry name" value="TrkA_N"/>
    <property type="match status" value="1"/>
</dbReference>
<keyword evidence="2" id="KW-1133">Transmembrane helix</keyword>
<protein>
    <recommendedName>
        <fullName evidence="3">RCK N-terminal domain-containing protein</fullName>
    </recommendedName>
</protein>
<comment type="caution">
    <text evidence="4">The sequence shown here is derived from an EMBL/GenBank/DDBJ whole genome shotgun (WGS) entry which is preliminary data.</text>
</comment>
<keyword evidence="2" id="KW-0812">Transmembrane</keyword>
<dbReference type="InterPro" id="IPR050721">
    <property type="entry name" value="Trk_Ktr_HKT_K-transport"/>
</dbReference>
<evidence type="ECO:0000313" key="5">
    <source>
        <dbReference type="Proteomes" id="UP000445000"/>
    </source>
</evidence>
<feature type="domain" description="RCK N-terminal" evidence="3">
    <location>
        <begin position="148"/>
        <end position="269"/>
    </location>
</feature>
<dbReference type="PROSITE" id="PS51201">
    <property type="entry name" value="RCK_N"/>
    <property type="match status" value="1"/>
</dbReference>
<dbReference type="InterPro" id="IPR013099">
    <property type="entry name" value="K_chnl_dom"/>
</dbReference>
<dbReference type="GO" id="GO:0005886">
    <property type="term" value="C:plasma membrane"/>
    <property type="evidence" value="ECO:0007669"/>
    <property type="project" value="UniProtKB-SubCell"/>
</dbReference>
<proteinExistence type="predicted"/>
<keyword evidence="2" id="KW-0472">Membrane</keyword>
<name>A0A829YAZ9_9GAMM</name>
<dbReference type="SUPFAM" id="SSF81324">
    <property type="entry name" value="Voltage-gated potassium channels"/>
    <property type="match status" value="1"/>
</dbReference>
<dbReference type="Pfam" id="PF07885">
    <property type="entry name" value="Ion_trans_2"/>
    <property type="match status" value="1"/>
</dbReference>
<feature type="transmembrane region" description="Helical" evidence="2">
    <location>
        <begin position="114"/>
        <end position="135"/>
    </location>
</feature>
<dbReference type="SUPFAM" id="SSF51735">
    <property type="entry name" value="NAD(P)-binding Rossmann-fold domains"/>
    <property type="match status" value="1"/>
</dbReference>
<dbReference type="Gene3D" id="1.10.287.70">
    <property type="match status" value="1"/>
</dbReference>
<dbReference type="InterPro" id="IPR036291">
    <property type="entry name" value="NAD(P)-bd_dom_sf"/>
</dbReference>
<dbReference type="AlphaFoldDB" id="A0A829YAZ9"/>
<gene>
    <name evidence="4" type="ORF">GCM10011487_25340</name>
</gene>
<keyword evidence="5" id="KW-1185">Reference proteome</keyword>
<feature type="transmembrane region" description="Helical" evidence="2">
    <location>
        <begin position="74"/>
        <end position="94"/>
    </location>
</feature>
<organism evidence="4 5">
    <name type="scientific">Steroidobacter agaridevorans</name>
    <dbReference type="NCBI Taxonomy" id="2695856"/>
    <lineage>
        <taxon>Bacteria</taxon>
        <taxon>Pseudomonadati</taxon>
        <taxon>Pseudomonadota</taxon>
        <taxon>Gammaproteobacteria</taxon>
        <taxon>Steroidobacterales</taxon>
        <taxon>Steroidobacteraceae</taxon>
        <taxon>Steroidobacter</taxon>
    </lineage>
</organism>
<feature type="transmembrane region" description="Helical" evidence="2">
    <location>
        <begin position="42"/>
        <end position="62"/>
    </location>
</feature>
<dbReference type="Proteomes" id="UP000445000">
    <property type="component" value="Unassembled WGS sequence"/>
</dbReference>
<evidence type="ECO:0000256" key="1">
    <source>
        <dbReference type="ARBA" id="ARBA00004651"/>
    </source>
</evidence>
<dbReference type="Gene3D" id="3.40.50.720">
    <property type="entry name" value="NAD(P)-binding Rossmann-like Domain"/>
    <property type="match status" value="1"/>
</dbReference>
<evidence type="ECO:0000256" key="2">
    <source>
        <dbReference type="SAM" id="Phobius"/>
    </source>
</evidence>
<dbReference type="EMBL" id="BLJN01000002">
    <property type="protein sequence ID" value="GFE80534.1"/>
    <property type="molecule type" value="Genomic_DNA"/>
</dbReference>
<reference evidence="5" key="1">
    <citation type="submission" date="2020-01" db="EMBL/GenBank/DDBJ databases">
        <title>'Steroidobacter agaridevorans' sp. nov., agar-degrading bacteria isolated from rhizosphere soils.</title>
        <authorList>
            <person name="Ikenaga M."/>
            <person name="Kataoka M."/>
            <person name="Murouchi A."/>
            <person name="Katsuragi S."/>
            <person name="Sakai M."/>
        </authorList>
    </citation>
    <scope>NUCLEOTIDE SEQUENCE [LARGE SCALE GENOMIC DNA]</scope>
    <source>
        <strain evidence="5">YU21-B</strain>
    </source>
</reference>
<comment type="subcellular location">
    <subcellularLocation>
        <location evidence="1">Cell membrane</location>
        <topology evidence="1">Multi-pass membrane protein</topology>
    </subcellularLocation>
</comment>
<dbReference type="PANTHER" id="PTHR43833:SF9">
    <property type="entry name" value="POTASSIUM CHANNEL PROTEIN YUGO-RELATED"/>
    <property type="match status" value="1"/>
</dbReference>
<accession>A0A829YAZ9</accession>
<dbReference type="RefSeq" id="WP_161812205.1">
    <property type="nucleotide sequence ID" value="NZ_BLJN01000002.1"/>
</dbReference>
<evidence type="ECO:0000313" key="4">
    <source>
        <dbReference type="EMBL" id="GFE80534.1"/>
    </source>
</evidence>
<dbReference type="InterPro" id="IPR003148">
    <property type="entry name" value="RCK_N"/>
</dbReference>
<dbReference type="PANTHER" id="PTHR43833">
    <property type="entry name" value="POTASSIUM CHANNEL PROTEIN 2-RELATED-RELATED"/>
    <property type="match status" value="1"/>
</dbReference>
<sequence>MAVTAGRSDKAADAAGDALSRRLQIPGRRLFVGGERSVRKTLVVRTAAVLIMFALVIAVFWFDRDGLRDNHDGAISFADVVYFTMVSVTTVGYGDIVPVTRQARLVDALFVTPIRLFIWLIFVGTAYQLVLQRLIEDFRMRRLQARLQGHVVLCGFGHAGRCAAAELVARGFDKQHILIVDLDQSRIEEAAELGYIGILGDASREHTLSETMLQQARALLVCTDRDDTNVLITLTARNLAPNVRIVSRVEEAENDKLLRQSGASATVLPSRVGGILMADSIESSHLATYVMDLISAGGQVTLVERAPHPDEIGRRPFENRALVLRVVRDRHSYGFWEDDLRIQAEDKLIVIGPSLAPPDQRQ</sequence>